<gene>
    <name evidence="2" type="ORF">EIC27_04945</name>
</gene>
<keyword evidence="3" id="KW-1185">Reference proteome</keyword>
<dbReference type="Gene3D" id="2.40.70.10">
    <property type="entry name" value="Acid Proteases"/>
    <property type="match status" value="1"/>
</dbReference>
<evidence type="ECO:0000313" key="3">
    <source>
        <dbReference type="Proteomes" id="UP000279470"/>
    </source>
</evidence>
<protein>
    <submittedName>
        <fullName evidence="2">TIGR02281 family clan AA aspartic protease</fullName>
        <ecNumber evidence="2">3.4.23.-</ecNumber>
    </submittedName>
</protein>
<dbReference type="InterPro" id="IPR011969">
    <property type="entry name" value="Clan_AA_Asp_peptidase_C"/>
</dbReference>
<dbReference type="CDD" id="cd05483">
    <property type="entry name" value="retropepsin_like_bacteria"/>
    <property type="match status" value="1"/>
</dbReference>
<dbReference type="Pfam" id="PF13975">
    <property type="entry name" value="gag-asp_proteas"/>
    <property type="match status" value="1"/>
</dbReference>
<dbReference type="GO" id="GO:0006508">
    <property type="term" value="P:proteolysis"/>
    <property type="evidence" value="ECO:0007669"/>
    <property type="project" value="UniProtKB-KW"/>
</dbReference>
<sequence>MKSKFIIIIIITILFIIFFKKDIGPITLDNDKLLYTIYTVLVLSALIIAIFNSKTPFKQLIKAAGAWVIIIGVLLIGFSYKSELVRIYNRVYANLIPGNYVKDNKKTVIVYANQYGHYYVNSITQGANIKYLIDTGATTVSLTRADAEKIGIDINKLNYTQKVSTANGIVLSAPVKLDYIQINDIIVEDIRASVSQDNGLEKSLLGMSFLNKLNSFEVSDDSLKMIGE</sequence>
<dbReference type="Proteomes" id="UP000279470">
    <property type="component" value="Unassembled WGS sequence"/>
</dbReference>
<dbReference type="EMBL" id="RXFM01000068">
    <property type="protein sequence ID" value="RST64121.1"/>
    <property type="molecule type" value="Genomic_DNA"/>
</dbReference>
<name>A0A3R9XL24_9RICK</name>
<dbReference type="GO" id="GO:0008233">
    <property type="term" value="F:peptidase activity"/>
    <property type="evidence" value="ECO:0007669"/>
    <property type="project" value="UniProtKB-KW"/>
</dbReference>
<accession>A0A3R9XL24</accession>
<organism evidence="2 3">
    <name type="scientific">Candidatus Aquarickettsia rohweri</name>
    <dbReference type="NCBI Taxonomy" id="2602574"/>
    <lineage>
        <taxon>Bacteria</taxon>
        <taxon>Pseudomonadati</taxon>
        <taxon>Pseudomonadota</taxon>
        <taxon>Alphaproteobacteria</taxon>
        <taxon>Rickettsiales</taxon>
        <taxon>Candidatus Midichloriaceae</taxon>
        <taxon>Candidatus Aquarickettsia</taxon>
    </lineage>
</organism>
<keyword evidence="2" id="KW-0645">Protease</keyword>
<dbReference type="EC" id="3.4.23.-" evidence="2"/>
<feature type="transmembrane region" description="Helical" evidence="1">
    <location>
        <begin position="33"/>
        <end position="51"/>
    </location>
</feature>
<evidence type="ECO:0000313" key="2">
    <source>
        <dbReference type="EMBL" id="RST64121.1"/>
    </source>
</evidence>
<keyword evidence="1" id="KW-0812">Transmembrane</keyword>
<keyword evidence="1" id="KW-0472">Membrane</keyword>
<keyword evidence="2" id="KW-0378">Hydrolase</keyword>
<reference evidence="3" key="1">
    <citation type="submission" date="2018-11" db="EMBL/GenBank/DDBJ databases">
        <title>Phylogenetic, genomic, and biogeographic characterization of a novel and ubiquitous marine invertebrate-associated Rickettsiales parasite, Candidatus Marinoinvertebrata rohwerii, gen. nov., sp. nov.</title>
        <authorList>
            <person name="Klinges J.G."/>
            <person name="Rosales S.M."/>
            <person name="Mcminds R."/>
            <person name="Shaver E.C."/>
            <person name="Shantz A."/>
            <person name="Peters E.C."/>
            <person name="Burkepile D.E."/>
            <person name="Silliman B.R."/>
            <person name="Vega Thurber R.L."/>
        </authorList>
    </citation>
    <scope>NUCLEOTIDE SEQUENCE [LARGE SCALE GENOMIC DNA]</scope>
    <source>
        <strain evidence="3">a_cerv_44</strain>
    </source>
</reference>
<dbReference type="InterPro" id="IPR021109">
    <property type="entry name" value="Peptidase_aspartic_dom_sf"/>
</dbReference>
<comment type="caution">
    <text evidence="2">The sequence shown here is derived from an EMBL/GenBank/DDBJ whole genome shotgun (WGS) entry which is preliminary data.</text>
</comment>
<dbReference type="SUPFAM" id="SSF50630">
    <property type="entry name" value="Acid proteases"/>
    <property type="match status" value="1"/>
</dbReference>
<dbReference type="AlphaFoldDB" id="A0A3R9XL24"/>
<evidence type="ECO:0000256" key="1">
    <source>
        <dbReference type="SAM" id="Phobius"/>
    </source>
</evidence>
<feature type="transmembrane region" description="Helical" evidence="1">
    <location>
        <begin position="5"/>
        <end position="21"/>
    </location>
</feature>
<dbReference type="NCBIfam" id="TIGR02281">
    <property type="entry name" value="clan_AA_DTGA"/>
    <property type="match status" value="1"/>
</dbReference>
<dbReference type="RefSeq" id="WP_126045006.1">
    <property type="nucleotide sequence ID" value="NZ_RXFM01000068.1"/>
</dbReference>
<dbReference type="OrthoDB" id="7595324at2"/>
<feature type="transmembrane region" description="Helical" evidence="1">
    <location>
        <begin position="63"/>
        <end position="80"/>
    </location>
</feature>
<proteinExistence type="predicted"/>
<keyword evidence="1" id="KW-1133">Transmembrane helix</keyword>
<dbReference type="InterPro" id="IPR034122">
    <property type="entry name" value="Retropepsin-like_bacterial"/>
</dbReference>